<feature type="transmembrane region" description="Helical" evidence="6">
    <location>
        <begin position="147"/>
        <end position="171"/>
    </location>
</feature>
<evidence type="ECO:0000256" key="3">
    <source>
        <dbReference type="ARBA" id="ARBA00022692"/>
    </source>
</evidence>
<accession>A0A1B7NY08</accession>
<reference evidence="8 9" key="1">
    <citation type="submission" date="2015-07" db="EMBL/GenBank/DDBJ databases">
        <title>Emmonsia species relationships and genome sequence.</title>
        <authorList>
            <person name="Cuomo C.A."/>
            <person name="Schwartz I.S."/>
            <person name="Kenyon C."/>
            <person name="de Hoog G.S."/>
            <person name="Govender N.P."/>
            <person name="Botha A."/>
            <person name="Moreno L."/>
            <person name="de Vries M."/>
            <person name="Munoz J.F."/>
            <person name="Stielow J.B."/>
        </authorList>
    </citation>
    <scope>NUCLEOTIDE SEQUENCE [LARGE SCALE GENOMIC DNA]</scope>
    <source>
        <strain evidence="8 9">CBS 136260</strain>
    </source>
</reference>
<dbReference type="EMBL" id="LGUA01000438">
    <property type="protein sequence ID" value="OAX81633.1"/>
    <property type="molecule type" value="Genomic_DNA"/>
</dbReference>
<dbReference type="PANTHER" id="PTHR43791:SF32">
    <property type="entry name" value="MAJOR FACILITATOR SUPERFAMILY (MFS) PROFILE DOMAIN-CONTAINING PROTEIN"/>
    <property type="match status" value="1"/>
</dbReference>
<organism evidence="8 9">
    <name type="scientific">Emergomyces africanus</name>
    <dbReference type="NCBI Taxonomy" id="1955775"/>
    <lineage>
        <taxon>Eukaryota</taxon>
        <taxon>Fungi</taxon>
        <taxon>Dikarya</taxon>
        <taxon>Ascomycota</taxon>
        <taxon>Pezizomycotina</taxon>
        <taxon>Eurotiomycetes</taxon>
        <taxon>Eurotiomycetidae</taxon>
        <taxon>Onygenales</taxon>
        <taxon>Ajellomycetaceae</taxon>
        <taxon>Emergomyces</taxon>
    </lineage>
</organism>
<dbReference type="InterPro" id="IPR011701">
    <property type="entry name" value="MFS"/>
</dbReference>
<dbReference type="AlphaFoldDB" id="A0A1B7NY08"/>
<feature type="non-terminal residue" evidence="8">
    <location>
        <position position="401"/>
    </location>
</feature>
<dbReference type="Pfam" id="PF07690">
    <property type="entry name" value="MFS_1"/>
    <property type="match status" value="1"/>
</dbReference>
<evidence type="ECO:0000256" key="6">
    <source>
        <dbReference type="SAM" id="Phobius"/>
    </source>
</evidence>
<gene>
    <name evidence="8" type="ORF">ACJ72_04022</name>
</gene>
<keyword evidence="3 6" id="KW-0812">Transmembrane</keyword>
<dbReference type="InterPro" id="IPR020846">
    <property type="entry name" value="MFS_dom"/>
</dbReference>
<comment type="caution">
    <text evidence="8">The sequence shown here is derived from an EMBL/GenBank/DDBJ whole genome shotgun (WGS) entry which is preliminary data.</text>
</comment>
<evidence type="ECO:0000313" key="8">
    <source>
        <dbReference type="EMBL" id="OAX81633.1"/>
    </source>
</evidence>
<feature type="transmembrane region" description="Helical" evidence="6">
    <location>
        <begin position="183"/>
        <end position="204"/>
    </location>
</feature>
<dbReference type="SUPFAM" id="SSF103473">
    <property type="entry name" value="MFS general substrate transporter"/>
    <property type="match status" value="1"/>
</dbReference>
<proteinExistence type="predicted"/>
<dbReference type="PANTHER" id="PTHR43791">
    <property type="entry name" value="PERMEASE-RELATED"/>
    <property type="match status" value="1"/>
</dbReference>
<evidence type="ECO:0000313" key="9">
    <source>
        <dbReference type="Proteomes" id="UP000091918"/>
    </source>
</evidence>
<feature type="transmembrane region" description="Helical" evidence="6">
    <location>
        <begin position="359"/>
        <end position="379"/>
    </location>
</feature>
<dbReference type="GO" id="GO:0016020">
    <property type="term" value="C:membrane"/>
    <property type="evidence" value="ECO:0007669"/>
    <property type="project" value="UniProtKB-SubCell"/>
</dbReference>
<evidence type="ECO:0000256" key="1">
    <source>
        <dbReference type="ARBA" id="ARBA00004141"/>
    </source>
</evidence>
<keyword evidence="4 6" id="KW-1133">Transmembrane helix</keyword>
<protein>
    <recommendedName>
        <fullName evidence="7">Major facilitator superfamily (MFS) profile domain-containing protein</fullName>
    </recommendedName>
</protein>
<dbReference type="OrthoDB" id="2985014at2759"/>
<keyword evidence="5 6" id="KW-0472">Membrane</keyword>
<feature type="domain" description="Major facilitator superfamily (MFS) profile" evidence="7">
    <location>
        <begin position="57"/>
        <end position="401"/>
    </location>
</feature>
<dbReference type="PROSITE" id="PS50850">
    <property type="entry name" value="MFS"/>
    <property type="match status" value="1"/>
</dbReference>
<evidence type="ECO:0000256" key="5">
    <source>
        <dbReference type="ARBA" id="ARBA00023136"/>
    </source>
</evidence>
<feature type="transmembrane region" description="Helical" evidence="6">
    <location>
        <begin position="216"/>
        <end position="238"/>
    </location>
</feature>
<name>A0A1B7NY08_9EURO</name>
<dbReference type="InterPro" id="IPR036259">
    <property type="entry name" value="MFS_trans_sf"/>
</dbReference>
<evidence type="ECO:0000259" key="7">
    <source>
        <dbReference type="PROSITE" id="PS50850"/>
    </source>
</evidence>
<sequence length="401" mass="44412">MHPQTEHELHQRSSGSLSGFAKLDEVGEAPMVSTTLLEDELTAEEEKRLVWKIDRLVLPLLMLGFMALQLDRANIGNALTDFFFQDVGITQGDFNTGQLLLPLAIILAEIPSNLILFKLGPQIWIGAQIFAWGTVATLQAFQNGVAAFLSIRVILGICEAGFIPASLYTLTTWYKRNETSKRFAIFYIGNLSAGAASGLIAYGILQMRGVRGLTGWQWLFIIEGLFTIFVGFAFIAFFPKDPENPTSLAGFRYFTEREIKFLSRRVIEDDPKKARLGKSITFEQLKGALTHWRMYSHLLVTIAGLAPINVFGAYAPTLVASFGFERLLSNALVTIGLWAQLVLIVLWGYVGDKTGRRGYVVLAGSMCSWGFVLGCRILVHSPDGNLRFALLTLAIAFCAVW</sequence>
<keyword evidence="2" id="KW-0813">Transport</keyword>
<keyword evidence="9" id="KW-1185">Reference proteome</keyword>
<evidence type="ECO:0000256" key="2">
    <source>
        <dbReference type="ARBA" id="ARBA00022448"/>
    </source>
</evidence>
<feature type="transmembrane region" description="Helical" evidence="6">
    <location>
        <begin position="327"/>
        <end position="347"/>
    </location>
</feature>
<dbReference type="Gene3D" id="1.20.1250.20">
    <property type="entry name" value="MFS general substrate transporter like domains"/>
    <property type="match status" value="1"/>
</dbReference>
<feature type="transmembrane region" description="Helical" evidence="6">
    <location>
        <begin position="294"/>
        <end position="315"/>
    </location>
</feature>
<comment type="subcellular location">
    <subcellularLocation>
        <location evidence="1">Membrane</location>
        <topology evidence="1">Multi-pass membrane protein</topology>
    </subcellularLocation>
</comment>
<dbReference type="GO" id="GO:0022857">
    <property type="term" value="F:transmembrane transporter activity"/>
    <property type="evidence" value="ECO:0007669"/>
    <property type="project" value="InterPro"/>
</dbReference>
<evidence type="ECO:0000256" key="4">
    <source>
        <dbReference type="ARBA" id="ARBA00022989"/>
    </source>
</evidence>
<dbReference type="Proteomes" id="UP000091918">
    <property type="component" value="Unassembled WGS sequence"/>
</dbReference>
<dbReference type="STRING" id="1658172.A0A1B7NY08"/>